<reference evidence="12 13" key="1">
    <citation type="submission" date="2019-10" db="EMBL/GenBank/DDBJ databases">
        <title>Nocardia macrotermitis sp. nov. and Nocardia aurantia sp. nov., isolated from the gut of fungus growing-termite Macrotermes natalensis.</title>
        <authorList>
            <person name="Benndorf R."/>
            <person name="Schwitalla J."/>
            <person name="Martin K."/>
            <person name="De Beer W."/>
            <person name="Kaster A.-K."/>
            <person name="Vollmers J."/>
            <person name="Poulsen M."/>
            <person name="Beemelmanns C."/>
        </authorList>
    </citation>
    <scope>NUCLEOTIDE SEQUENCE [LARGE SCALE GENOMIC DNA]</scope>
    <source>
        <strain evidence="12 13">RB56</strain>
    </source>
</reference>
<evidence type="ECO:0000313" key="13">
    <source>
        <dbReference type="Proteomes" id="UP000431401"/>
    </source>
</evidence>
<evidence type="ECO:0000256" key="3">
    <source>
        <dbReference type="ARBA" id="ARBA00012057"/>
    </source>
</evidence>
<dbReference type="GO" id="GO:0050992">
    <property type="term" value="P:dimethylallyl diphosphate biosynthetic process"/>
    <property type="evidence" value="ECO:0007669"/>
    <property type="project" value="UniProtKB-UniRule"/>
</dbReference>
<feature type="active site" evidence="10">
    <location>
        <position position="78"/>
    </location>
</feature>
<evidence type="ECO:0000256" key="10">
    <source>
        <dbReference type="HAMAP-Rule" id="MF_00202"/>
    </source>
</evidence>
<feature type="binding site" evidence="10">
    <location>
        <position position="126"/>
    </location>
    <ligand>
        <name>Mn(2+)</name>
        <dbReference type="ChEBI" id="CHEBI:29035"/>
    </ligand>
</feature>
<dbReference type="InterPro" id="IPR056375">
    <property type="entry name" value="Idi_bact"/>
</dbReference>
<feature type="domain" description="Nudix hydrolase" evidence="11">
    <location>
        <begin position="41"/>
        <end position="175"/>
    </location>
</feature>
<dbReference type="SUPFAM" id="SSF55811">
    <property type="entry name" value="Nudix"/>
    <property type="match status" value="1"/>
</dbReference>
<comment type="cofactor">
    <cofactor evidence="10">
        <name>Mn(2+)</name>
        <dbReference type="ChEBI" id="CHEBI:29035"/>
    </cofactor>
    <text evidence="10">Binds 1 Mn(2+) ion per subunit.</text>
</comment>
<keyword evidence="4 10" id="KW-0963">Cytoplasm</keyword>
<dbReference type="Proteomes" id="UP000431401">
    <property type="component" value="Unassembled WGS sequence"/>
</dbReference>
<dbReference type="EMBL" id="WEGI01000015">
    <property type="protein sequence ID" value="MQY30911.1"/>
    <property type="molecule type" value="Genomic_DNA"/>
</dbReference>
<dbReference type="RefSeq" id="WP_319943852.1">
    <property type="nucleotide sequence ID" value="NZ_WEGI01000015.1"/>
</dbReference>
<name>A0A7K0DYZ3_9NOCA</name>
<dbReference type="UniPathway" id="UPA00059">
    <property type="reaction ID" value="UER00104"/>
</dbReference>
<dbReference type="NCBIfam" id="NF002995">
    <property type="entry name" value="PRK03759.1"/>
    <property type="match status" value="1"/>
</dbReference>
<dbReference type="EC" id="5.3.3.2" evidence="3 10"/>
<evidence type="ECO:0000259" key="11">
    <source>
        <dbReference type="PROSITE" id="PS51462"/>
    </source>
</evidence>
<comment type="subcellular location">
    <subcellularLocation>
        <location evidence="10">Cytoplasm</location>
    </subcellularLocation>
</comment>
<dbReference type="GO" id="GO:0004452">
    <property type="term" value="F:isopentenyl-diphosphate delta-isomerase activity"/>
    <property type="evidence" value="ECO:0007669"/>
    <property type="project" value="UniProtKB-UniRule"/>
</dbReference>
<evidence type="ECO:0000256" key="1">
    <source>
        <dbReference type="ARBA" id="ARBA00004826"/>
    </source>
</evidence>
<keyword evidence="7 10" id="KW-0464">Manganese</keyword>
<evidence type="ECO:0000313" key="12">
    <source>
        <dbReference type="EMBL" id="MQY30911.1"/>
    </source>
</evidence>
<dbReference type="Pfam" id="PF00293">
    <property type="entry name" value="NUDIX"/>
    <property type="match status" value="1"/>
</dbReference>
<evidence type="ECO:0000256" key="6">
    <source>
        <dbReference type="ARBA" id="ARBA00022842"/>
    </source>
</evidence>
<dbReference type="HAMAP" id="MF_00202">
    <property type="entry name" value="Idi"/>
    <property type="match status" value="1"/>
</dbReference>
<keyword evidence="8 10" id="KW-0414">Isoprene biosynthesis</keyword>
<dbReference type="NCBIfam" id="TIGR02150">
    <property type="entry name" value="IPP_isom_1"/>
    <property type="match status" value="1"/>
</dbReference>
<dbReference type="GO" id="GO:0046872">
    <property type="term" value="F:metal ion binding"/>
    <property type="evidence" value="ECO:0007669"/>
    <property type="project" value="UniProtKB-KW"/>
</dbReference>
<keyword evidence="6 10" id="KW-0460">Magnesium</keyword>
<organism evidence="12 13">
    <name type="scientific">Nocardia aurantia</name>
    <dbReference type="NCBI Taxonomy" id="2585199"/>
    <lineage>
        <taxon>Bacteria</taxon>
        <taxon>Bacillati</taxon>
        <taxon>Actinomycetota</taxon>
        <taxon>Actinomycetes</taxon>
        <taxon>Mycobacteriales</taxon>
        <taxon>Nocardiaceae</taxon>
        <taxon>Nocardia</taxon>
    </lineage>
</organism>
<keyword evidence="13" id="KW-1185">Reference proteome</keyword>
<evidence type="ECO:0000256" key="2">
    <source>
        <dbReference type="ARBA" id="ARBA00007579"/>
    </source>
</evidence>
<evidence type="ECO:0000256" key="5">
    <source>
        <dbReference type="ARBA" id="ARBA00022723"/>
    </source>
</evidence>
<comment type="similarity">
    <text evidence="2 10">Belongs to the IPP isomerase type 1 family.</text>
</comment>
<accession>A0A7K0DYZ3</accession>
<evidence type="ECO:0000256" key="8">
    <source>
        <dbReference type="ARBA" id="ARBA00023229"/>
    </source>
</evidence>
<proteinExistence type="inferred from homology"/>
<feature type="active site" evidence="10">
    <location>
        <position position="126"/>
    </location>
</feature>
<evidence type="ECO:0000256" key="7">
    <source>
        <dbReference type="ARBA" id="ARBA00023211"/>
    </source>
</evidence>
<dbReference type="PROSITE" id="PS51462">
    <property type="entry name" value="NUDIX"/>
    <property type="match status" value="1"/>
</dbReference>
<comment type="cofactor">
    <cofactor evidence="10">
        <name>Mg(2+)</name>
        <dbReference type="ChEBI" id="CHEBI:18420"/>
    </cofactor>
    <text evidence="10">Binds 1 Mg(2+) ion per subunit. The magnesium ion binds only when substrate is bound.</text>
</comment>
<dbReference type="InterPro" id="IPR011876">
    <property type="entry name" value="IsopentenylPP_isomerase_typ1"/>
</dbReference>
<dbReference type="CDD" id="cd02885">
    <property type="entry name" value="NUDIX_IPP_Isomerase"/>
    <property type="match status" value="1"/>
</dbReference>
<dbReference type="InterPro" id="IPR015797">
    <property type="entry name" value="NUDIX_hydrolase-like_dom_sf"/>
</dbReference>
<feature type="binding site" evidence="10">
    <location>
        <position position="98"/>
    </location>
    <ligand>
        <name>Mg(2+)</name>
        <dbReference type="ChEBI" id="CHEBI:18420"/>
    </ligand>
</feature>
<dbReference type="PIRSF" id="PIRSF018427">
    <property type="entry name" value="Isopntndiph_ism"/>
    <property type="match status" value="1"/>
</dbReference>
<dbReference type="PANTHER" id="PTHR10885:SF0">
    <property type="entry name" value="ISOPENTENYL-DIPHOSPHATE DELTA-ISOMERASE"/>
    <property type="match status" value="1"/>
</dbReference>
<dbReference type="AlphaFoldDB" id="A0A7K0DYZ3"/>
<feature type="binding site" evidence="10">
    <location>
        <position position="124"/>
    </location>
    <ligand>
        <name>Mn(2+)</name>
        <dbReference type="ChEBI" id="CHEBI:29035"/>
    </ligand>
</feature>
<comment type="pathway">
    <text evidence="1 10">Isoprenoid biosynthesis; dimethylallyl diphosphate biosynthesis; dimethylallyl diphosphate from isopentenyl diphosphate: step 1/1.</text>
</comment>
<comment type="catalytic activity">
    <reaction evidence="10">
        <text>isopentenyl diphosphate = dimethylallyl diphosphate</text>
        <dbReference type="Rhea" id="RHEA:23284"/>
        <dbReference type="ChEBI" id="CHEBI:57623"/>
        <dbReference type="ChEBI" id="CHEBI:128769"/>
        <dbReference type="EC" id="5.3.3.2"/>
    </reaction>
</comment>
<dbReference type="InterPro" id="IPR000086">
    <property type="entry name" value="NUDIX_hydrolase_dom"/>
</dbReference>
<comment type="caution">
    <text evidence="12">The sequence shown here is derived from an EMBL/GenBank/DDBJ whole genome shotgun (WGS) entry which is preliminary data.</text>
</comment>
<keyword evidence="5 10" id="KW-0479">Metal-binding</keyword>
<evidence type="ECO:0000256" key="4">
    <source>
        <dbReference type="ARBA" id="ARBA00022490"/>
    </source>
</evidence>
<gene>
    <name evidence="12" type="primary">idi_1</name>
    <name evidence="10" type="synonym">idi</name>
    <name evidence="12" type="ORF">NRB56_65160</name>
</gene>
<feature type="binding site" evidence="10">
    <location>
        <position position="43"/>
    </location>
    <ligand>
        <name>Mn(2+)</name>
        <dbReference type="ChEBI" id="CHEBI:29035"/>
    </ligand>
</feature>
<evidence type="ECO:0000256" key="9">
    <source>
        <dbReference type="ARBA" id="ARBA00023235"/>
    </source>
</evidence>
<feature type="binding site" evidence="10">
    <location>
        <position position="36"/>
    </location>
    <ligand>
        <name>Mn(2+)</name>
        <dbReference type="ChEBI" id="CHEBI:29035"/>
    </ligand>
</feature>
<dbReference type="PANTHER" id="PTHR10885">
    <property type="entry name" value="ISOPENTENYL-DIPHOSPHATE DELTA-ISOMERASE"/>
    <property type="match status" value="1"/>
</dbReference>
<comment type="function">
    <text evidence="10">Catalyzes the 1,3-allylic rearrangement of the homoallylic substrate isopentenyl (IPP) to its highly electrophilic allylic isomer, dimethylallyl diphosphate (DMAPP).</text>
</comment>
<dbReference type="Gene3D" id="3.90.79.10">
    <property type="entry name" value="Nucleoside Triphosphate Pyrophosphohydrolase"/>
    <property type="match status" value="1"/>
</dbReference>
<protein>
    <recommendedName>
        <fullName evidence="3 10">Isopentenyl-diphosphate Delta-isomerase</fullName>
        <shortName evidence="10">IPP isomerase</shortName>
        <ecNumber evidence="3 10">5.3.3.2</ecNumber>
    </recommendedName>
    <alternativeName>
        <fullName evidence="10">IPP:DMAPP isomerase</fullName>
    </alternativeName>
    <alternativeName>
        <fullName evidence="10">Isopentenyl pyrophosphate isomerase</fullName>
    </alternativeName>
</protein>
<dbReference type="GO" id="GO:0009240">
    <property type="term" value="P:isopentenyl diphosphate biosynthetic process"/>
    <property type="evidence" value="ECO:0007669"/>
    <property type="project" value="TreeGrafter"/>
</dbReference>
<feature type="binding site" evidence="10">
    <location>
        <position position="80"/>
    </location>
    <ligand>
        <name>Mn(2+)</name>
        <dbReference type="ChEBI" id="CHEBI:29035"/>
    </ligand>
</feature>
<dbReference type="GO" id="GO:0005737">
    <property type="term" value="C:cytoplasm"/>
    <property type="evidence" value="ECO:0007669"/>
    <property type="project" value="UniProtKB-SubCell"/>
</dbReference>
<keyword evidence="9 10" id="KW-0413">Isomerase</keyword>
<sequence>MTSNQAATPVDRETLPVELVDERGRPVGSCSVLVAHTAPGQLHRAFSVLLFDAAGRVLLQQRAAVKTRFPLRWSNACCGHPEPGEPVPVAAARRLDEELGVRTVLTEAGVHRYDALDPATGRIEREWDHVVIGRFAGAPPQPDPAEIADWAWVAPDQLTAALAADPEKYTPWLGGVLAVALASDGTGPQRLSPGPG</sequence>